<keyword evidence="1" id="KW-0430">Lectin</keyword>
<gene>
    <name evidence="4" type="ORF">JD844_005617</name>
</gene>
<accession>A0ABQ7TNQ0</accession>
<dbReference type="InterPro" id="IPR051513">
    <property type="entry name" value="Tectonin_beta-prop"/>
</dbReference>
<evidence type="ECO:0008006" key="6">
    <source>
        <dbReference type="Google" id="ProtNLM"/>
    </source>
</evidence>
<protein>
    <recommendedName>
        <fullName evidence="6">Fish-egg lectin</fullName>
    </recommendedName>
</protein>
<reference evidence="4 5" key="1">
    <citation type="journal article" date="2022" name="Gigascience">
        <title>A chromosome-level genome assembly and annotation of the desert horned lizard, Phrynosoma platyrhinos, provides insight into chromosomal rearrangements among reptiles.</title>
        <authorList>
            <person name="Koochekian N."/>
            <person name="Ascanio A."/>
            <person name="Farleigh K."/>
            <person name="Card D.C."/>
            <person name="Schield D.R."/>
            <person name="Castoe T.A."/>
            <person name="Jezkova T."/>
        </authorList>
    </citation>
    <scope>NUCLEOTIDE SEQUENCE [LARGE SCALE GENOMIC DNA]</scope>
    <source>
        <strain evidence="4">NK-2021</strain>
    </source>
</reference>
<feature type="chain" id="PRO_5045750169" description="Fish-egg lectin" evidence="3">
    <location>
        <begin position="19"/>
        <end position="258"/>
    </location>
</feature>
<dbReference type="EMBL" id="JAIPUX010000035">
    <property type="protein sequence ID" value="KAH0631329.1"/>
    <property type="molecule type" value="Genomic_DNA"/>
</dbReference>
<evidence type="ECO:0000313" key="4">
    <source>
        <dbReference type="EMBL" id="KAH0631329.1"/>
    </source>
</evidence>
<dbReference type="PANTHER" id="PTHR23250:SF3">
    <property type="entry name" value="FISH-EGG LECTIN-LIKE ISOFORM X1-RELATED"/>
    <property type="match status" value="1"/>
</dbReference>
<organism evidence="4 5">
    <name type="scientific">Phrynosoma platyrhinos</name>
    <name type="common">Desert horned lizard</name>
    <dbReference type="NCBI Taxonomy" id="52577"/>
    <lineage>
        <taxon>Eukaryota</taxon>
        <taxon>Metazoa</taxon>
        <taxon>Chordata</taxon>
        <taxon>Craniata</taxon>
        <taxon>Vertebrata</taxon>
        <taxon>Euteleostomi</taxon>
        <taxon>Lepidosauria</taxon>
        <taxon>Squamata</taxon>
        <taxon>Bifurcata</taxon>
        <taxon>Unidentata</taxon>
        <taxon>Episquamata</taxon>
        <taxon>Toxicofera</taxon>
        <taxon>Iguania</taxon>
        <taxon>Phrynosomatidae</taxon>
        <taxon>Phrynosomatinae</taxon>
        <taxon>Phrynosoma</taxon>
    </lineage>
</organism>
<keyword evidence="5" id="KW-1185">Reference proteome</keyword>
<evidence type="ECO:0000313" key="5">
    <source>
        <dbReference type="Proteomes" id="UP000826234"/>
    </source>
</evidence>
<comment type="similarity">
    <text evidence="2">Belongs to the tectonin family.</text>
</comment>
<evidence type="ECO:0000256" key="1">
    <source>
        <dbReference type="ARBA" id="ARBA00022734"/>
    </source>
</evidence>
<dbReference type="PANTHER" id="PTHR23250">
    <property type="entry name" value="DYSFERLIN-RELATED"/>
    <property type="match status" value="1"/>
</dbReference>
<dbReference type="SMART" id="SM00706">
    <property type="entry name" value="TECPR"/>
    <property type="match status" value="4"/>
</dbReference>
<proteinExistence type="inferred from homology"/>
<name>A0ABQ7TNQ0_PHRPL</name>
<dbReference type="Pfam" id="PF19193">
    <property type="entry name" value="Tectonin"/>
    <property type="match status" value="1"/>
</dbReference>
<feature type="signal peptide" evidence="3">
    <location>
        <begin position="1"/>
        <end position="18"/>
    </location>
</feature>
<sequence length="258" mass="28411">MAVKRILFLLADLVLLNAQLCMEIPNPGHLKQIDAGNGIVVGLEPTGNVFMLNGEDWLYLAGGMKHVSAGISGIWMVGNDNIIYRLMGGNLEKVSESFQQIDAGGDLFVAGVKSNYQPVCLSSAEFLTMKPSSLPGLTWTNMDWEMKFLTCGLKGCWGVNRVDAVYFRVGIQPHRCQGNRWDYVPGTFSMVKVGSDGSVYAVKKGGEVYHRVGITDSKAAGTKWMKVNNITAHAKDLAYDLNVLWLITQDDKILRCQM</sequence>
<evidence type="ECO:0000256" key="3">
    <source>
        <dbReference type="SAM" id="SignalP"/>
    </source>
</evidence>
<evidence type="ECO:0000256" key="2">
    <source>
        <dbReference type="ARBA" id="ARBA00038331"/>
    </source>
</evidence>
<comment type="caution">
    <text evidence="4">The sequence shown here is derived from an EMBL/GenBank/DDBJ whole genome shotgun (WGS) entry which is preliminary data.</text>
</comment>
<keyword evidence="3" id="KW-0732">Signal</keyword>
<dbReference type="Proteomes" id="UP000826234">
    <property type="component" value="Unassembled WGS sequence"/>
</dbReference>
<dbReference type="InterPro" id="IPR006624">
    <property type="entry name" value="Beta-propeller_rpt_TECPR"/>
</dbReference>